<dbReference type="GeneID" id="70186075"/>
<dbReference type="PANTHER" id="PTHR42023">
    <property type="entry name" value="BHLH DOMAIN-CONTAINING PROTEIN"/>
    <property type="match status" value="1"/>
</dbReference>
<feature type="compositionally biased region" description="Low complexity" evidence="1">
    <location>
        <begin position="523"/>
        <end position="534"/>
    </location>
</feature>
<keyword evidence="3" id="KW-1185">Reference proteome</keyword>
<comment type="caution">
    <text evidence="2">The sequence shown here is derived from an EMBL/GenBank/DDBJ whole genome shotgun (WGS) entry which is preliminary data.</text>
</comment>
<dbReference type="RefSeq" id="XP_046015343.1">
    <property type="nucleotide sequence ID" value="XM_046156529.1"/>
</dbReference>
<sequence>MPVGHHVWLLALRKGLGRQAVELRRAPQVLMGWPVISLGINLGFQQTSQFQTTWPADRHSAERPFRRYFTKQLHRLRQRLETRTAPSPTPTPPPERERGRHSIARGKVPASKMGEHRHHQRAAASVGGSTPLSLDQEIQLGVASWSRGPPEPPAWHNQDRKGVHGGTGLYAYSITTKTKPKGKAWRPAAGIKMSNPLGRPTRGPPPAQLSGAAYQQRPDSLGISSQYGRPASSVYSQPSPEAAVFAAQQLRQEHGYYPQNPLEVSPPSSPDIVGPRHRNARDVSPIDEPDDMAQATANGYSAPPQRGAEARSNIPSMRRERRKNSDAARQALRERASQERMHQPQQRPHDHNVRWDPRTGEPTSTDKGRKSQVNPQAYASDLTRREVNATPPRPGQPVQQSSSPYGPRVTRRAPSATPEPERQTPPRPAWQGGSGRMVLAEPLQDSDNAPPLAVSPRNRPPPLGYASASARGGNRVLSPVQSMGSSGRSTPTASAQAQSAHYPSPPPEARQAPPVRSMPSKEQQAAPPQTQQPQLRPSAPQPQAYAPDVRDSLNVPSTEKAIRRKPAGGAGHHAQPSWSSSVYSVPSQPQTPVIAAPTRPQQEQRATQPDAPSAPATAARIEPDAQPLQSQPAGPSVLDRKRPIVAGYEGQGPRSPPVDTVVRIDMSSPYQREPASAGVKSATNKPLKKAGLFSSGANDSVTSLSSEFKSLPPAPPEDAAKDRVAQLNAKLSALGNRRINLNTAIKQMTELMPTDNVLASEAVVRKREAEKRKVEALKLELAEVDRESYEIGLKLHRAYKRLDRDAEYEPTTLWVRRVTG</sequence>
<feature type="compositionally biased region" description="Polar residues" evidence="1">
    <location>
        <begin position="695"/>
        <end position="708"/>
    </location>
</feature>
<feature type="region of interest" description="Disordered" evidence="1">
    <location>
        <begin position="257"/>
        <end position="719"/>
    </location>
</feature>
<dbReference type="AlphaFoldDB" id="A0A9P9BSV6"/>
<dbReference type="EMBL" id="JAGTJQ010000003">
    <property type="protein sequence ID" value="KAH7035250.1"/>
    <property type="molecule type" value="Genomic_DNA"/>
</dbReference>
<proteinExistence type="predicted"/>
<feature type="region of interest" description="Disordered" evidence="1">
    <location>
        <begin position="180"/>
        <end position="215"/>
    </location>
</feature>
<gene>
    <name evidence="2" type="ORF">B0I36DRAFT_347053</name>
</gene>
<organism evidence="2 3">
    <name type="scientific">Microdochium trichocladiopsis</name>
    <dbReference type="NCBI Taxonomy" id="1682393"/>
    <lineage>
        <taxon>Eukaryota</taxon>
        <taxon>Fungi</taxon>
        <taxon>Dikarya</taxon>
        <taxon>Ascomycota</taxon>
        <taxon>Pezizomycotina</taxon>
        <taxon>Sordariomycetes</taxon>
        <taxon>Xylariomycetidae</taxon>
        <taxon>Xylariales</taxon>
        <taxon>Microdochiaceae</taxon>
        <taxon>Microdochium</taxon>
    </lineage>
</organism>
<feature type="compositionally biased region" description="Basic and acidic residues" evidence="1">
    <location>
        <begin position="323"/>
        <end position="369"/>
    </location>
</feature>
<evidence type="ECO:0000313" key="2">
    <source>
        <dbReference type="EMBL" id="KAH7035250.1"/>
    </source>
</evidence>
<protein>
    <submittedName>
        <fullName evidence="2">Uncharacterized protein</fullName>
    </submittedName>
</protein>
<feature type="compositionally biased region" description="Low complexity" evidence="1">
    <location>
        <begin position="575"/>
        <end position="593"/>
    </location>
</feature>
<feature type="region of interest" description="Disordered" evidence="1">
    <location>
        <begin position="77"/>
        <end position="130"/>
    </location>
</feature>
<dbReference type="OrthoDB" id="4507572at2759"/>
<reference evidence="2" key="1">
    <citation type="journal article" date="2021" name="Nat. Commun.">
        <title>Genetic determinants of endophytism in the Arabidopsis root mycobiome.</title>
        <authorList>
            <person name="Mesny F."/>
            <person name="Miyauchi S."/>
            <person name="Thiergart T."/>
            <person name="Pickel B."/>
            <person name="Atanasova L."/>
            <person name="Karlsson M."/>
            <person name="Huettel B."/>
            <person name="Barry K.W."/>
            <person name="Haridas S."/>
            <person name="Chen C."/>
            <person name="Bauer D."/>
            <person name="Andreopoulos W."/>
            <person name="Pangilinan J."/>
            <person name="LaButti K."/>
            <person name="Riley R."/>
            <person name="Lipzen A."/>
            <person name="Clum A."/>
            <person name="Drula E."/>
            <person name="Henrissat B."/>
            <person name="Kohler A."/>
            <person name="Grigoriev I.V."/>
            <person name="Martin F.M."/>
            <person name="Hacquard S."/>
        </authorList>
    </citation>
    <scope>NUCLEOTIDE SEQUENCE</scope>
    <source>
        <strain evidence="2">MPI-CAGE-CH-0230</strain>
    </source>
</reference>
<accession>A0A9P9BSV6</accession>
<evidence type="ECO:0000256" key="1">
    <source>
        <dbReference type="SAM" id="MobiDB-lite"/>
    </source>
</evidence>
<feature type="compositionally biased region" description="Polar residues" evidence="1">
    <location>
        <begin position="479"/>
        <end position="492"/>
    </location>
</feature>
<dbReference type="Proteomes" id="UP000756346">
    <property type="component" value="Unassembled WGS sequence"/>
</dbReference>
<evidence type="ECO:0000313" key="3">
    <source>
        <dbReference type="Proteomes" id="UP000756346"/>
    </source>
</evidence>
<dbReference type="PANTHER" id="PTHR42023:SF1">
    <property type="entry name" value="BHLH DOMAIN-CONTAINING PROTEIN"/>
    <property type="match status" value="1"/>
</dbReference>
<name>A0A9P9BSV6_9PEZI</name>